<feature type="compositionally biased region" description="Acidic residues" evidence="1">
    <location>
        <begin position="11"/>
        <end position="39"/>
    </location>
</feature>
<name>A0A9Q3EB02_9BASI</name>
<evidence type="ECO:0000256" key="1">
    <source>
        <dbReference type="SAM" id="MobiDB-lite"/>
    </source>
</evidence>
<feature type="compositionally biased region" description="Basic and acidic residues" evidence="1">
    <location>
        <begin position="1"/>
        <end position="10"/>
    </location>
</feature>
<dbReference type="AlphaFoldDB" id="A0A9Q3EB02"/>
<organism evidence="2 3">
    <name type="scientific">Austropuccinia psidii MF-1</name>
    <dbReference type="NCBI Taxonomy" id="1389203"/>
    <lineage>
        <taxon>Eukaryota</taxon>
        <taxon>Fungi</taxon>
        <taxon>Dikarya</taxon>
        <taxon>Basidiomycota</taxon>
        <taxon>Pucciniomycotina</taxon>
        <taxon>Pucciniomycetes</taxon>
        <taxon>Pucciniales</taxon>
        <taxon>Sphaerophragmiaceae</taxon>
        <taxon>Austropuccinia</taxon>
    </lineage>
</organism>
<dbReference type="PANTHER" id="PTHR12069:SF0">
    <property type="entry name" value="DNA-DIRECTED RNA POLYMERASE III SUBUNIT RPC5"/>
    <property type="match status" value="1"/>
</dbReference>
<dbReference type="PANTHER" id="PTHR12069">
    <property type="entry name" value="DNA-DIRECTED RNA POLYMERASES III 80 KDA POLYPEPTIDE RNA POLYMERASE III SUBUNIT 5"/>
    <property type="match status" value="1"/>
</dbReference>
<feature type="compositionally biased region" description="Acidic residues" evidence="1">
    <location>
        <begin position="258"/>
        <end position="270"/>
    </location>
</feature>
<gene>
    <name evidence="2" type="ORF">O181_057739</name>
</gene>
<dbReference type="Proteomes" id="UP000765509">
    <property type="component" value="Unassembled WGS sequence"/>
</dbReference>
<feature type="region of interest" description="Disordered" evidence="1">
    <location>
        <begin position="1"/>
        <end position="42"/>
    </location>
</feature>
<dbReference type="EMBL" id="AVOT02026341">
    <property type="protein sequence ID" value="MBW0518024.1"/>
    <property type="molecule type" value="Genomic_DNA"/>
</dbReference>
<dbReference type="InterPro" id="IPR006886">
    <property type="entry name" value="RNA_pol_III_Rpc5"/>
</dbReference>
<feature type="region of interest" description="Disordered" evidence="1">
    <location>
        <begin position="251"/>
        <end position="280"/>
    </location>
</feature>
<dbReference type="Pfam" id="PF04801">
    <property type="entry name" value="RPC5"/>
    <property type="match status" value="1"/>
</dbReference>
<evidence type="ECO:0000313" key="2">
    <source>
        <dbReference type="EMBL" id="MBW0518024.1"/>
    </source>
</evidence>
<sequence>MGVDRDHESSMDEEEDDDDIQDDDDDIQDDDDDIQDDDDPIVKRIPLFFNSAPDYTLPSFAHFQPILDDEINVNDGNPAQPIKKMAKPLTLLQYPFKPYDSSSSHALLPPSLRPNQSNNQPAQIFAKYKPGVRHLKLELPLEVKEGIQEDRFSDERAREFAKGLPEQKPQIASFKTNPLDDDCDPLDKLSLESTLIPEQTNYAIGIIKHGHQPAFDELHLVPLDQTLQLRPNLDYLDRLATLNMQAEKIARRNQGLESDSEDGSDEEDEEAAKKKALSKKKSEANEAKAIQVSVLGNNDGIKSSGTLFAPIRAAEAEQAVHLAHYHCETKEAEAIRQKMFATSLTQLATISTWHELLKV</sequence>
<evidence type="ECO:0000313" key="3">
    <source>
        <dbReference type="Proteomes" id="UP000765509"/>
    </source>
</evidence>
<dbReference type="GO" id="GO:0005666">
    <property type="term" value="C:RNA polymerase III complex"/>
    <property type="evidence" value="ECO:0007669"/>
    <property type="project" value="TreeGrafter"/>
</dbReference>
<keyword evidence="3" id="KW-1185">Reference proteome</keyword>
<reference evidence="2" key="1">
    <citation type="submission" date="2021-03" db="EMBL/GenBank/DDBJ databases">
        <title>Draft genome sequence of rust myrtle Austropuccinia psidii MF-1, a brazilian biotype.</title>
        <authorList>
            <person name="Quecine M.C."/>
            <person name="Pachon D.M.R."/>
            <person name="Bonatelli M.L."/>
            <person name="Correr F.H."/>
            <person name="Franceschini L.M."/>
            <person name="Leite T.F."/>
            <person name="Margarido G.R.A."/>
            <person name="Almeida C.A."/>
            <person name="Ferrarezi J.A."/>
            <person name="Labate C.A."/>
        </authorList>
    </citation>
    <scope>NUCLEOTIDE SEQUENCE</scope>
    <source>
        <strain evidence="2">MF-1</strain>
    </source>
</reference>
<comment type="caution">
    <text evidence="2">The sequence shown here is derived from an EMBL/GenBank/DDBJ whole genome shotgun (WGS) entry which is preliminary data.</text>
</comment>
<protein>
    <submittedName>
        <fullName evidence="2">Uncharacterized protein</fullName>
    </submittedName>
</protein>
<proteinExistence type="predicted"/>
<dbReference type="OrthoDB" id="340681at2759"/>
<accession>A0A9Q3EB02</accession>
<dbReference type="GO" id="GO:0042797">
    <property type="term" value="P:tRNA transcription by RNA polymerase III"/>
    <property type="evidence" value="ECO:0007669"/>
    <property type="project" value="TreeGrafter"/>
</dbReference>